<evidence type="ECO:0000313" key="2">
    <source>
        <dbReference type="Proteomes" id="UP000199559"/>
    </source>
</evidence>
<name>A0A1I3T901_9FLAO</name>
<evidence type="ECO:0000313" key="1">
    <source>
        <dbReference type="EMBL" id="SFJ67425.1"/>
    </source>
</evidence>
<dbReference type="RefSeq" id="WP_090842475.1">
    <property type="nucleotide sequence ID" value="NZ_FORM01000017.1"/>
</dbReference>
<protein>
    <submittedName>
        <fullName evidence="1">Uncharacterized protein</fullName>
    </submittedName>
</protein>
<reference evidence="2" key="1">
    <citation type="submission" date="2016-10" db="EMBL/GenBank/DDBJ databases">
        <authorList>
            <person name="Varghese N."/>
            <person name="Submissions S."/>
        </authorList>
    </citation>
    <scope>NUCLEOTIDE SEQUENCE [LARGE SCALE GENOMIC DNA]</scope>
    <source>
        <strain evidence="2">DSM 28881</strain>
    </source>
</reference>
<keyword evidence="2" id="KW-1185">Reference proteome</keyword>
<accession>A0A1I3T901</accession>
<dbReference type="Proteomes" id="UP000199559">
    <property type="component" value="Unassembled WGS sequence"/>
</dbReference>
<dbReference type="EMBL" id="FORM01000017">
    <property type="protein sequence ID" value="SFJ67425.1"/>
    <property type="molecule type" value="Genomic_DNA"/>
</dbReference>
<proteinExistence type="predicted"/>
<organism evidence="1 2">
    <name type="scientific">Olleya namhaensis</name>
    <dbReference type="NCBI Taxonomy" id="1144750"/>
    <lineage>
        <taxon>Bacteria</taxon>
        <taxon>Pseudomonadati</taxon>
        <taxon>Bacteroidota</taxon>
        <taxon>Flavobacteriia</taxon>
        <taxon>Flavobacteriales</taxon>
        <taxon>Flavobacteriaceae</taxon>
    </lineage>
</organism>
<gene>
    <name evidence="1" type="ORF">SAMN05443431_1178</name>
</gene>
<dbReference type="AlphaFoldDB" id="A0A1I3T901"/>
<sequence length="403" mass="47007">MNKLQIIIIPFLLLVQTLFSQTKEIKGDTAYWYKRNVEFRKTLDLKDFEKSEDDFNFRFWNHGQVIEISKDSSVINGVIVNYIYHTKKANRSQTETFTNKILLTSKQSQNVYNIVQNSKILELPSDKNIEKWSQGMDGITYIVEHSNKESYWQKNYWTPSSQDSIPEAIIVMDLVKEISDTLKLKEVYTKFKETLPKKGCYNSGGMVNMCYVSNSLELGYSGATKLPLGFFTSYSATYIGKTKINGSSSLQYNFDNNGFHHLNLQIAKWNIFHKNSNLSDYIAYNYQNRNVNINDRRNKFENHQIKYGLNLKKNLGIGVGFDYLSRNYNKIGGHFYASKWFSKLNVSTTLSTSVFENQINYKAEIFKDINFNNGFPVNRISFGIGYEDFMEYKDLYFSFRILI</sequence>